<evidence type="ECO:0000313" key="2">
    <source>
        <dbReference type="Proteomes" id="UP000464658"/>
    </source>
</evidence>
<sequence length="106" mass="12400">MRQHIEVERMITPKQWEEDLYVYEGATFNLGHQLTQMMVLRPHNEFDELKHCWLVGGGTHPGSGLPTILESARITTNAILKKKRNIHKKQCRIKKRGAPHEKKNIY</sequence>
<gene>
    <name evidence="1" type="ORF">BsIDN1_19890</name>
</gene>
<dbReference type="EMBL" id="AP021906">
    <property type="protein sequence ID" value="BBP88371.1"/>
    <property type="molecule type" value="Genomic_DNA"/>
</dbReference>
<dbReference type="PANTHER" id="PTHR43734:SF1">
    <property type="entry name" value="PHYTOENE DESATURASE"/>
    <property type="match status" value="1"/>
</dbReference>
<dbReference type="Proteomes" id="UP000464658">
    <property type="component" value="Chromosome"/>
</dbReference>
<organism evidence="1 2">
    <name type="scientific">Bacillus safensis</name>
    <dbReference type="NCBI Taxonomy" id="561879"/>
    <lineage>
        <taxon>Bacteria</taxon>
        <taxon>Bacillati</taxon>
        <taxon>Bacillota</taxon>
        <taxon>Bacilli</taxon>
        <taxon>Bacillales</taxon>
        <taxon>Bacillaceae</taxon>
        <taxon>Bacillus</taxon>
    </lineage>
</organism>
<dbReference type="PANTHER" id="PTHR43734">
    <property type="entry name" value="PHYTOENE DESATURASE"/>
    <property type="match status" value="1"/>
</dbReference>
<evidence type="ECO:0000313" key="1">
    <source>
        <dbReference type="EMBL" id="BBP88371.1"/>
    </source>
</evidence>
<dbReference type="AlphaFoldDB" id="A0A5S9M614"/>
<reference evidence="1 2" key="1">
    <citation type="submission" date="2019-12" db="EMBL/GenBank/DDBJ databases">
        <title>Full genome sequence of a Bacillus safensis strain isolated from commercially available natto in Indonesia.</title>
        <authorList>
            <person name="Yoshida M."/>
            <person name="Uomi M."/>
            <person name="Waturangi D."/>
            <person name="Ekaputri J.J."/>
            <person name="Setiamarga D.H.E."/>
        </authorList>
    </citation>
    <scope>NUCLEOTIDE SEQUENCE [LARGE SCALE GENOMIC DNA]</scope>
    <source>
        <strain evidence="1 2">IDN1</strain>
    </source>
</reference>
<protein>
    <recommendedName>
        <fullName evidence="3">Amine oxidase domain-containing protein</fullName>
    </recommendedName>
</protein>
<name>A0A5S9M614_BACIA</name>
<accession>A0A5S9M614</accession>
<proteinExistence type="predicted"/>
<evidence type="ECO:0008006" key="3">
    <source>
        <dbReference type="Google" id="ProtNLM"/>
    </source>
</evidence>